<evidence type="ECO:0000259" key="3">
    <source>
        <dbReference type="Pfam" id="PF13007"/>
    </source>
</evidence>
<feature type="coiled-coil region" evidence="1">
    <location>
        <begin position="22"/>
        <end position="49"/>
    </location>
</feature>
<organism evidence="4 5">
    <name type="scientific">Oceanisphaera ostreae</name>
    <dbReference type="NCBI Taxonomy" id="914151"/>
    <lineage>
        <taxon>Bacteria</taxon>
        <taxon>Pseudomonadati</taxon>
        <taxon>Pseudomonadota</taxon>
        <taxon>Gammaproteobacteria</taxon>
        <taxon>Aeromonadales</taxon>
        <taxon>Aeromonadaceae</taxon>
        <taxon>Oceanisphaera</taxon>
    </lineage>
</organism>
<dbReference type="Proteomes" id="UP001597048">
    <property type="component" value="Unassembled WGS sequence"/>
</dbReference>
<protein>
    <submittedName>
        <fullName evidence="4">Transposase</fullName>
    </submittedName>
</protein>
<gene>
    <name evidence="4" type="ORF">ACFQ1C_16115</name>
</gene>
<reference evidence="5" key="1">
    <citation type="journal article" date="2019" name="Int. J. Syst. Evol. Microbiol.">
        <title>The Global Catalogue of Microorganisms (GCM) 10K type strain sequencing project: providing services to taxonomists for standard genome sequencing and annotation.</title>
        <authorList>
            <consortium name="The Broad Institute Genomics Platform"/>
            <consortium name="The Broad Institute Genome Sequencing Center for Infectious Disease"/>
            <person name="Wu L."/>
            <person name="Ma J."/>
        </authorList>
    </citation>
    <scope>NUCLEOTIDE SEQUENCE [LARGE SCALE GENOMIC DNA]</scope>
    <source>
        <strain evidence="5">CCUG 60525</strain>
    </source>
</reference>
<feature type="domain" description="Transposase TnpC homeodomain" evidence="3">
    <location>
        <begin position="39"/>
        <end position="114"/>
    </location>
</feature>
<dbReference type="InterPro" id="IPR004291">
    <property type="entry name" value="Transposase_IS66_central"/>
</dbReference>
<dbReference type="PANTHER" id="PTHR33678:SF1">
    <property type="entry name" value="BLL1576 PROTEIN"/>
    <property type="match status" value="1"/>
</dbReference>
<accession>A0ABW3KKC2</accession>
<keyword evidence="5" id="KW-1185">Reference proteome</keyword>
<evidence type="ECO:0000313" key="5">
    <source>
        <dbReference type="Proteomes" id="UP001597048"/>
    </source>
</evidence>
<dbReference type="Pfam" id="PF13007">
    <property type="entry name" value="LZ_Tnp_IS66"/>
    <property type="match status" value="1"/>
</dbReference>
<dbReference type="InterPro" id="IPR052344">
    <property type="entry name" value="Transposase-related"/>
</dbReference>
<dbReference type="PANTHER" id="PTHR33678">
    <property type="entry name" value="BLL1576 PROTEIN"/>
    <property type="match status" value="1"/>
</dbReference>
<sequence>GLSAAELRLMLAKMQQEFQTVVDKQKGELNAAHRRIELLEEMNRLLKTQKFSASSEKSTFQLNLFDEAELETQLDELFDVLPETREEGEELTQQRKARQTRQRGFSANLVRERIEHTLTELEKAGADKTFFTKVKEELHYIPAQLKVLEHWQEKAVFTANNGSQEDQMAAAQRPVHPFGKCSVTTALIAHVITDKYVYGMPLYRQEGKFKRLGQAIYRNNMAQWCMRFADTAQPLLHLMREVQNSGDYLQADETRLQVLKEDGKTAQSDKWMWVTRGGPSNQLSVLFEYDPSRAGSVAV</sequence>
<proteinExistence type="predicted"/>
<dbReference type="InterPro" id="IPR024463">
    <property type="entry name" value="Transposase_TnpC_homeodom"/>
</dbReference>
<evidence type="ECO:0000256" key="1">
    <source>
        <dbReference type="SAM" id="Coils"/>
    </source>
</evidence>
<feature type="non-terminal residue" evidence="4">
    <location>
        <position position="1"/>
    </location>
</feature>
<evidence type="ECO:0000313" key="4">
    <source>
        <dbReference type="EMBL" id="MFD1009674.1"/>
    </source>
</evidence>
<dbReference type="RefSeq" id="WP_379559701.1">
    <property type="nucleotide sequence ID" value="NZ_JBHTJS010000064.1"/>
</dbReference>
<dbReference type="Pfam" id="PF03050">
    <property type="entry name" value="DDE_Tnp_IS66"/>
    <property type="match status" value="1"/>
</dbReference>
<keyword evidence="1" id="KW-0175">Coiled coil</keyword>
<comment type="caution">
    <text evidence="4">The sequence shown here is derived from an EMBL/GenBank/DDBJ whole genome shotgun (WGS) entry which is preliminary data.</text>
</comment>
<evidence type="ECO:0000259" key="2">
    <source>
        <dbReference type="Pfam" id="PF03050"/>
    </source>
</evidence>
<feature type="domain" description="Transposase IS66 central" evidence="2">
    <location>
        <begin position="181"/>
        <end position="298"/>
    </location>
</feature>
<name>A0ABW3KKC2_9GAMM</name>
<feature type="non-terminal residue" evidence="4">
    <location>
        <position position="299"/>
    </location>
</feature>
<dbReference type="EMBL" id="JBHTJS010000064">
    <property type="protein sequence ID" value="MFD1009674.1"/>
    <property type="molecule type" value="Genomic_DNA"/>
</dbReference>